<keyword evidence="6" id="KW-1185">Reference proteome</keyword>
<evidence type="ECO:0000259" key="4">
    <source>
        <dbReference type="Pfam" id="PF01613"/>
    </source>
</evidence>
<dbReference type="PANTHER" id="PTHR43567:SF1">
    <property type="entry name" value="FLAVOREDOXIN"/>
    <property type="match status" value="1"/>
</dbReference>
<dbReference type="Pfam" id="PF01613">
    <property type="entry name" value="Flavin_Reduct"/>
    <property type="match status" value="1"/>
</dbReference>
<dbReference type="InterPro" id="IPR052174">
    <property type="entry name" value="Flavoredoxin"/>
</dbReference>
<comment type="similarity">
    <text evidence="3">Belongs to the flavoredoxin family.</text>
</comment>
<dbReference type="InterPro" id="IPR002563">
    <property type="entry name" value="Flavin_Rdtase-like_dom"/>
</dbReference>
<feature type="domain" description="Flavin reductase like" evidence="4">
    <location>
        <begin position="42"/>
        <end position="201"/>
    </location>
</feature>
<dbReference type="Proteomes" id="UP001147747">
    <property type="component" value="Unassembled WGS sequence"/>
</dbReference>
<organism evidence="5 6">
    <name type="scientific">Penicillium cosmopolitanum</name>
    <dbReference type="NCBI Taxonomy" id="1131564"/>
    <lineage>
        <taxon>Eukaryota</taxon>
        <taxon>Fungi</taxon>
        <taxon>Dikarya</taxon>
        <taxon>Ascomycota</taxon>
        <taxon>Pezizomycotina</taxon>
        <taxon>Eurotiomycetes</taxon>
        <taxon>Eurotiomycetidae</taxon>
        <taxon>Eurotiales</taxon>
        <taxon>Aspergillaceae</taxon>
        <taxon>Penicillium</taxon>
    </lineage>
</organism>
<dbReference type="GO" id="GO:0010181">
    <property type="term" value="F:FMN binding"/>
    <property type="evidence" value="ECO:0007669"/>
    <property type="project" value="InterPro"/>
</dbReference>
<dbReference type="AlphaFoldDB" id="A0A9W9W341"/>
<reference evidence="5" key="1">
    <citation type="submission" date="2022-12" db="EMBL/GenBank/DDBJ databases">
        <authorList>
            <person name="Petersen C."/>
        </authorList>
    </citation>
    <scope>NUCLEOTIDE SEQUENCE</scope>
    <source>
        <strain evidence="5">IBT 29677</strain>
    </source>
</reference>
<dbReference type="Gene3D" id="2.30.110.10">
    <property type="entry name" value="Electron Transport, Fmn-binding Protein, Chain A"/>
    <property type="match status" value="1"/>
</dbReference>
<dbReference type="RefSeq" id="XP_056489738.1">
    <property type="nucleotide sequence ID" value="XM_056630436.1"/>
</dbReference>
<dbReference type="InterPro" id="IPR012349">
    <property type="entry name" value="Split_barrel_FMN-bd"/>
</dbReference>
<proteinExistence type="inferred from homology"/>
<evidence type="ECO:0000313" key="6">
    <source>
        <dbReference type="Proteomes" id="UP001147747"/>
    </source>
</evidence>
<reference evidence="5" key="2">
    <citation type="journal article" date="2023" name="IMA Fungus">
        <title>Comparative genomic study of the Penicillium genus elucidates a diverse pangenome and 15 lateral gene transfer events.</title>
        <authorList>
            <person name="Petersen C."/>
            <person name="Sorensen T."/>
            <person name="Nielsen M.R."/>
            <person name="Sondergaard T.E."/>
            <person name="Sorensen J.L."/>
            <person name="Fitzpatrick D.A."/>
            <person name="Frisvad J.C."/>
            <person name="Nielsen K.L."/>
        </authorList>
    </citation>
    <scope>NUCLEOTIDE SEQUENCE</scope>
    <source>
        <strain evidence="5">IBT 29677</strain>
    </source>
</reference>
<accession>A0A9W9W341</accession>
<evidence type="ECO:0000256" key="1">
    <source>
        <dbReference type="ARBA" id="ARBA00001917"/>
    </source>
</evidence>
<evidence type="ECO:0000256" key="3">
    <source>
        <dbReference type="ARBA" id="ARBA00038054"/>
    </source>
</evidence>
<name>A0A9W9W341_9EURO</name>
<dbReference type="SUPFAM" id="SSF50475">
    <property type="entry name" value="FMN-binding split barrel"/>
    <property type="match status" value="1"/>
</dbReference>
<comment type="cofactor">
    <cofactor evidence="1">
        <name>FMN</name>
        <dbReference type="ChEBI" id="CHEBI:58210"/>
    </cofactor>
</comment>
<evidence type="ECO:0000313" key="5">
    <source>
        <dbReference type="EMBL" id="KAJ5397686.1"/>
    </source>
</evidence>
<dbReference type="OrthoDB" id="10250990at2759"/>
<sequence length="264" mass="29627">MNSTTDKYHRHPKLRIQEQHGTHAYRAYRAIPDDFPVHFLLGTPVVLITTENEDGTSNIAPMSSAWWLGNRCMLGLGAISQTTINLIRTKQCVLNLASDNMAGAVNALARTTGSKEMITASEGTGYLYFKRMNGYKYVPDKFGHSGLTPADSDLIRPPRIAECPAQMEAELKGVNEMMQDAEMKGFIALEVKVLRTHVHENIRMSGHANRIDPDKWHPLIMSFQELYGLGRKKTCESILAKISEEGYRPFSNPVDDEVTTEKEE</sequence>
<comment type="caution">
    <text evidence="5">The sequence shown here is derived from an EMBL/GenBank/DDBJ whole genome shotgun (WGS) entry which is preliminary data.</text>
</comment>
<dbReference type="PANTHER" id="PTHR43567">
    <property type="entry name" value="FLAVOREDOXIN-RELATED-RELATED"/>
    <property type="match status" value="1"/>
</dbReference>
<dbReference type="EMBL" id="JAPZBU010000006">
    <property type="protein sequence ID" value="KAJ5397686.1"/>
    <property type="molecule type" value="Genomic_DNA"/>
</dbReference>
<evidence type="ECO:0000256" key="2">
    <source>
        <dbReference type="ARBA" id="ARBA00022630"/>
    </source>
</evidence>
<protein>
    <recommendedName>
        <fullName evidence="4">Flavin reductase like domain-containing protein</fullName>
    </recommendedName>
</protein>
<gene>
    <name evidence="5" type="ORF">N7509_005799</name>
</gene>
<dbReference type="GeneID" id="81369416"/>
<keyword evidence="2" id="KW-0285">Flavoprotein</keyword>